<dbReference type="Proteomes" id="UP000199111">
    <property type="component" value="Unassembled WGS sequence"/>
</dbReference>
<keyword evidence="1" id="KW-0418">Kinase</keyword>
<dbReference type="AlphaFoldDB" id="A0A1I3SDB2"/>
<evidence type="ECO:0000313" key="1">
    <source>
        <dbReference type="EMBL" id="SFJ56380.1"/>
    </source>
</evidence>
<protein>
    <submittedName>
        <fullName evidence="1">Glycerol kinase</fullName>
    </submittedName>
</protein>
<sequence length="29" mass="3144">MADFVGAVDQGTTSTRFMIFDHGGNEIAR</sequence>
<feature type="non-terminal residue" evidence="1">
    <location>
        <position position="29"/>
    </location>
</feature>
<dbReference type="GO" id="GO:0016301">
    <property type="term" value="F:kinase activity"/>
    <property type="evidence" value="ECO:0007669"/>
    <property type="project" value="UniProtKB-KW"/>
</dbReference>
<dbReference type="Gene3D" id="3.30.420.40">
    <property type="match status" value="1"/>
</dbReference>
<dbReference type="SUPFAM" id="SSF53067">
    <property type="entry name" value="Actin-like ATPase domain"/>
    <property type="match status" value="1"/>
</dbReference>
<gene>
    <name evidence="1" type="ORF">SAMN05216275_1101</name>
</gene>
<name>A0A1I3SDB2_9ACTN</name>
<organism evidence="1 2">
    <name type="scientific">Streptosporangium canum</name>
    <dbReference type="NCBI Taxonomy" id="324952"/>
    <lineage>
        <taxon>Bacteria</taxon>
        <taxon>Bacillati</taxon>
        <taxon>Actinomycetota</taxon>
        <taxon>Actinomycetes</taxon>
        <taxon>Streptosporangiales</taxon>
        <taxon>Streptosporangiaceae</taxon>
        <taxon>Streptosporangium</taxon>
    </lineage>
</organism>
<dbReference type="InterPro" id="IPR043129">
    <property type="entry name" value="ATPase_NBD"/>
</dbReference>
<dbReference type="EMBL" id="FOQY01000010">
    <property type="protein sequence ID" value="SFJ56380.1"/>
    <property type="molecule type" value="Genomic_DNA"/>
</dbReference>
<evidence type="ECO:0000313" key="2">
    <source>
        <dbReference type="Proteomes" id="UP000199111"/>
    </source>
</evidence>
<proteinExistence type="predicted"/>
<keyword evidence="1" id="KW-0808">Transferase</keyword>
<reference evidence="2" key="1">
    <citation type="submission" date="2016-10" db="EMBL/GenBank/DDBJ databases">
        <authorList>
            <person name="Varghese N."/>
            <person name="Submissions S."/>
        </authorList>
    </citation>
    <scope>NUCLEOTIDE SEQUENCE [LARGE SCALE GENOMIC DNA]</scope>
    <source>
        <strain evidence="2">CGMCC 4.2126</strain>
    </source>
</reference>
<accession>A0A1I3SDB2</accession>
<keyword evidence="2" id="KW-1185">Reference proteome</keyword>